<feature type="transmembrane region" description="Helical" evidence="2">
    <location>
        <begin position="480"/>
        <end position="505"/>
    </location>
</feature>
<evidence type="ECO:0000313" key="4">
    <source>
        <dbReference type="Proteomes" id="UP000253509"/>
    </source>
</evidence>
<dbReference type="AlphaFoldDB" id="A0A366IRK6"/>
<feature type="compositionally biased region" description="Low complexity" evidence="1">
    <location>
        <begin position="309"/>
        <end position="319"/>
    </location>
</feature>
<dbReference type="Proteomes" id="UP000253509">
    <property type="component" value="Unassembled WGS sequence"/>
</dbReference>
<keyword evidence="4" id="KW-1185">Reference proteome</keyword>
<keyword evidence="2" id="KW-0812">Transmembrane</keyword>
<dbReference type="RefSeq" id="WP_113902781.1">
    <property type="nucleotide sequence ID" value="NZ_QNSB01000001.1"/>
</dbReference>
<comment type="caution">
    <text evidence="3">The sequence shown here is derived from an EMBL/GenBank/DDBJ whole genome shotgun (WGS) entry which is preliminary data.</text>
</comment>
<dbReference type="PANTHER" id="PTHR30282:SF0">
    <property type="entry name" value="P-AMINOBENZOYL-GLUTAMATE TRANSPORT PROTEIN"/>
    <property type="match status" value="1"/>
</dbReference>
<keyword evidence="2" id="KW-1133">Transmembrane helix</keyword>
<feature type="transmembrane region" description="Helical" evidence="2">
    <location>
        <begin position="332"/>
        <end position="351"/>
    </location>
</feature>
<feature type="transmembrane region" description="Helical" evidence="2">
    <location>
        <begin position="453"/>
        <end position="473"/>
    </location>
</feature>
<dbReference type="GO" id="GO:1902604">
    <property type="term" value="P:p-aminobenzoyl-glutamate transmembrane transport"/>
    <property type="evidence" value="ECO:0007669"/>
    <property type="project" value="InterPro"/>
</dbReference>
<feature type="transmembrane region" description="Helical" evidence="2">
    <location>
        <begin position="216"/>
        <end position="234"/>
    </location>
</feature>
<protein>
    <submittedName>
        <fullName evidence="3">Aminobenzoyl-glutamate transport protein</fullName>
    </submittedName>
</protein>
<feature type="region of interest" description="Disordered" evidence="1">
    <location>
        <begin position="263"/>
        <end position="320"/>
    </location>
</feature>
<dbReference type="EMBL" id="QNSB01000001">
    <property type="protein sequence ID" value="RBP74747.1"/>
    <property type="molecule type" value="Genomic_DNA"/>
</dbReference>
<dbReference type="Pfam" id="PF03806">
    <property type="entry name" value="ABG_transport"/>
    <property type="match status" value="2"/>
</dbReference>
<feature type="transmembrane region" description="Helical" evidence="2">
    <location>
        <begin position="30"/>
        <end position="56"/>
    </location>
</feature>
<keyword evidence="2" id="KW-0472">Membrane</keyword>
<dbReference type="InterPro" id="IPR004697">
    <property type="entry name" value="AbgT"/>
</dbReference>
<dbReference type="PANTHER" id="PTHR30282">
    <property type="entry name" value="P-AMINOBENZOYL GLUTAMATE TRANSPORTER"/>
    <property type="match status" value="1"/>
</dbReference>
<feature type="transmembrane region" description="Helical" evidence="2">
    <location>
        <begin position="411"/>
        <end position="433"/>
    </location>
</feature>
<evidence type="ECO:0000313" key="3">
    <source>
        <dbReference type="EMBL" id="RBP74747.1"/>
    </source>
</evidence>
<organism evidence="3 4">
    <name type="scientific">Brevibacterium celere</name>
    <dbReference type="NCBI Taxonomy" id="225845"/>
    <lineage>
        <taxon>Bacteria</taxon>
        <taxon>Bacillati</taxon>
        <taxon>Actinomycetota</taxon>
        <taxon>Actinomycetes</taxon>
        <taxon>Micrococcales</taxon>
        <taxon>Brevibacteriaceae</taxon>
        <taxon>Brevibacterium</taxon>
    </lineage>
</organism>
<feature type="transmembrane region" description="Helical" evidence="2">
    <location>
        <begin position="371"/>
        <end position="390"/>
    </location>
</feature>
<evidence type="ECO:0000256" key="2">
    <source>
        <dbReference type="SAM" id="Phobius"/>
    </source>
</evidence>
<reference evidence="3 4" key="1">
    <citation type="submission" date="2018-06" db="EMBL/GenBank/DDBJ databases">
        <title>Freshwater and sediment microbial communities from various areas in North America, analyzing microbe dynamics in response to fracking.</title>
        <authorList>
            <person name="Lamendella R."/>
        </authorList>
    </citation>
    <scope>NUCLEOTIDE SEQUENCE [LARGE SCALE GENOMIC DNA]</scope>
    <source>
        <strain evidence="3 4">3b_TX</strain>
    </source>
</reference>
<feature type="transmembrane region" description="Helical" evidence="2">
    <location>
        <begin position="511"/>
        <end position="529"/>
    </location>
</feature>
<accession>A0A366IRK6</accession>
<sequence>MSTTTQGRISRGQRILDAIERVGNKLPEPFTLFLGLFIITGLISTAMAMAGVSVAIPGADETVTIKGLFTGEGLSWLTTTMGDNYIGFPPLATVLPILLAVGVAEKSGMLAAAVRIAFGSSPRWLLPYAVGFVGVVGSIMADSAFIIIPPLAALVFKAAGRHPMAGLIGGFAATGAGYSTSVVPTSLDALFAGITTSVMETLPGTEYSAVNPVSNYFFNIVASIVLSVIAGFIIDKLIEPNMVRKGISRDTVGSGLSPEYRAADSPFANNAPEGEVVDGDRIGTGAEAGERDSDARSTGGATGAGSASGDGDASAAGDAPMKAHLEPEEKKGLLWAVVSGLLLTALILFAVLIPTSPWRNEDGGFLPKSPLLSSIVFIVFAYFITMGIVYGIKVRTIKSMNDVVRMMGESIVDMMSFLILAFILGQFIALFNWTGIGSWIAVTGAASLEAINLTGFPAIIGFMLLASILNLFIVSGSSMWTLMAAVFVPMFALLGYEPAFVQAAFRVGDSATQVITPLNPYMIVLLGLVRRYEPDAGLGTVISRMFPFVIPFWLAWAALLAVWYFLDLPLGPGNGIFLG</sequence>
<name>A0A366IRK6_9MICO</name>
<feature type="transmembrane region" description="Helical" evidence="2">
    <location>
        <begin position="541"/>
        <end position="566"/>
    </location>
</feature>
<feature type="transmembrane region" description="Helical" evidence="2">
    <location>
        <begin position="85"/>
        <end position="104"/>
    </location>
</feature>
<feature type="transmembrane region" description="Helical" evidence="2">
    <location>
        <begin position="125"/>
        <end position="148"/>
    </location>
</feature>
<gene>
    <name evidence="3" type="ORF">DFO65_101473</name>
</gene>
<proteinExistence type="predicted"/>
<evidence type="ECO:0000256" key="1">
    <source>
        <dbReference type="SAM" id="MobiDB-lite"/>
    </source>
</evidence>
<dbReference type="GO" id="GO:0015558">
    <property type="term" value="F:secondary active p-aminobenzoyl-glutamate transmembrane transporter activity"/>
    <property type="evidence" value="ECO:0007669"/>
    <property type="project" value="InterPro"/>
</dbReference>